<keyword evidence="3" id="KW-1185">Reference proteome</keyword>
<dbReference type="Proteomes" id="UP000517916">
    <property type="component" value="Unassembled WGS sequence"/>
</dbReference>
<dbReference type="EMBL" id="JACJID010000006">
    <property type="protein sequence ID" value="MBA8930218.1"/>
    <property type="molecule type" value="Genomic_DNA"/>
</dbReference>
<reference evidence="2 3" key="1">
    <citation type="submission" date="2020-08" db="EMBL/GenBank/DDBJ databases">
        <title>Genomic Encyclopedia of Archaeal and Bacterial Type Strains, Phase II (KMG-II): from individual species to whole genera.</title>
        <authorList>
            <person name="Goeker M."/>
        </authorList>
    </citation>
    <scope>NUCLEOTIDE SEQUENCE [LARGE SCALE GENOMIC DNA]</scope>
    <source>
        <strain evidence="2 3">DSM 43850</strain>
    </source>
</reference>
<accession>A0ABR6BTR7</accession>
<feature type="compositionally biased region" description="Basic residues" evidence="1">
    <location>
        <begin position="25"/>
        <end position="35"/>
    </location>
</feature>
<evidence type="ECO:0000256" key="1">
    <source>
        <dbReference type="SAM" id="MobiDB-lite"/>
    </source>
</evidence>
<protein>
    <submittedName>
        <fullName evidence="2">Uncharacterized protein</fullName>
    </submittedName>
</protein>
<dbReference type="RefSeq" id="WP_268872238.1">
    <property type="nucleotide sequence ID" value="NZ_BAAABQ010000034.1"/>
</dbReference>
<name>A0ABR6BTR7_9PSEU</name>
<evidence type="ECO:0000313" key="2">
    <source>
        <dbReference type="EMBL" id="MBA8930218.1"/>
    </source>
</evidence>
<sequence>MSQDIYVKQVQQERRQAAAIERQARKPRAKQRWWLRRGSGN</sequence>
<gene>
    <name evidence="2" type="ORF">BC739_007451</name>
</gene>
<proteinExistence type="predicted"/>
<organism evidence="2 3">
    <name type="scientific">Kutzneria viridogrisea</name>
    <dbReference type="NCBI Taxonomy" id="47990"/>
    <lineage>
        <taxon>Bacteria</taxon>
        <taxon>Bacillati</taxon>
        <taxon>Actinomycetota</taxon>
        <taxon>Actinomycetes</taxon>
        <taxon>Pseudonocardiales</taxon>
        <taxon>Pseudonocardiaceae</taxon>
        <taxon>Kutzneria</taxon>
    </lineage>
</organism>
<comment type="caution">
    <text evidence="2">The sequence shown here is derived from an EMBL/GenBank/DDBJ whole genome shotgun (WGS) entry which is preliminary data.</text>
</comment>
<evidence type="ECO:0000313" key="3">
    <source>
        <dbReference type="Proteomes" id="UP000517916"/>
    </source>
</evidence>
<feature type="region of interest" description="Disordered" evidence="1">
    <location>
        <begin position="18"/>
        <end position="41"/>
    </location>
</feature>